<evidence type="ECO:0000313" key="5">
    <source>
        <dbReference type="EMBL" id="GAA4793692.1"/>
    </source>
</evidence>
<feature type="signal peptide" evidence="3">
    <location>
        <begin position="1"/>
        <end position="22"/>
    </location>
</feature>
<keyword evidence="1" id="KW-0677">Repeat</keyword>
<keyword evidence="6" id="KW-1185">Reference proteome</keyword>
<name>A0ABP9BF43_9GAMM</name>
<feature type="domain" description="BPP" evidence="4">
    <location>
        <begin position="22"/>
        <end position="353"/>
    </location>
</feature>
<dbReference type="PROSITE" id="PS51125">
    <property type="entry name" value="NHL"/>
    <property type="match status" value="1"/>
</dbReference>
<dbReference type="InterPro" id="IPR001258">
    <property type="entry name" value="NHL_repeat"/>
</dbReference>
<dbReference type="Proteomes" id="UP001499959">
    <property type="component" value="Unassembled WGS sequence"/>
</dbReference>
<gene>
    <name evidence="5" type="ORF">GCM10023307_19010</name>
</gene>
<evidence type="ECO:0000259" key="4">
    <source>
        <dbReference type="PROSITE" id="PS51662"/>
    </source>
</evidence>
<dbReference type="InterPro" id="IPR003431">
    <property type="entry name" value="B-propeller_Phytase"/>
</dbReference>
<evidence type="ECO:0000313" key="6">
    <source>
        <dbReference type="Proteomes" id="UP001499959"/>
    </source>
</evidence>
<dbReference type="PANTHER" id="PTHR24104">
    <property type="entry name" value="E3 UBIQUITIN-PROTEIN LIGASE NHLRC1-RELATED"/>
    <property type="match status" value="1"/>
</dbReference>
<dbReference type="PANTHER" id="PTHR24104:SF25">
    <property type="entry name" value="PROTEIN LIN-41"/>
    <property type="match status" value="1"/>
</dbReference>
<organism evidence="5 6">
    <name type="scientific">Lysobacter hankyongensis</name>
    <dbReference type="NCBI Taxonomy" id="1176535"/>
    <lineage>
        <taxon>Bacteria</taxon>
        <taxon>Pseudomonadati</taxon>
        <taxon>Pseudomonadota</taxon>
        <taxon>Gammaproteobacteria</taxon>
        <taxon>Lysobacterales</taxon>
        <taxon>Lysobacteraceae</taxon>
        <taxon>Lysobacter</taxon>
    </lineage>
</organism>
<feature type="chain" id="PRO_5046576900" evidence="3">
    <location>
        <begin position="23"/>
        <end position="360"/>
    </location>
</feature>
<dbReference type="EMBL" id="BAABJE010000009">
    <property type="protein sequence ID" value="GAA4793692.1"/>
    <property type="molecule type" value="Genomic_DNA"/>
</dbReference>
<evidence type="ECO:0000256" key="2">
    <source>
        <dbReference type="PROSITE-ProRule" id="PRU00504"/>
    </source>
</evidence>
<keyword evidence="3" id="KW-0732">Signal</keyword>
<dbReference type="Gene3D" id="2.120.10.30">
    <property type="entry name" value="TolB, C-terminal domain"/>
    <property type="match status" value="1"/>
</dbReference>
<dbReference type="PROSITE" id="PS51662">
    <property type="entry name" value="BP_PHYTASE"/>
    <property type="match status" value="1"/>
</dbReference>
<evidence type="ECO:0000256" key="3">
    <source>
        <dbReference type="SAM" id="SignalP"/>
    </source>
</evidence>
<dbReference type="InterPro" id="IPR050952">
    <property type="entry name" value="TRIM-NHL_E3_ligases"/>
</dbReference>
<dbReference type="Pfam" id="PF01436">
    <property type="entry name" value="NHL"/>
    <property type="match status" value="1"/>
</dbReference>
<comment type="caution">
    <text evidence="5">The sequence shown here is derived from an EMBL/GenBank/DDBJ whole genome shotgun (WGS) entry which is preliminary data.</text>
</comment>
<reference evidence="6" key="1">
    <citation type="journal article" date="2019" name="Int. J. Syst. Evol. Microbiol.">
        <title>The Global Catalogue of Microorganisms (GCM) 10K type strain sequencing project: providing services to taxonomists for standard genome sequencing and annotation.</title>
        <authorList>
            <consortium name="The Broad Institute Genomics Platform"/>
            <consortium name="The Broad Institute Genome Sequencing Center for Infectious Disease"/>
            <person name="Wu L."/>
            <person name="Ma J."/>
        </authorList>
    </citation>
    <scope>NUCLEOTIDE SEQUENCE [LARGE SCALE GENOMIC DNA]</scope>
    <source>
        <strain evidence="6">JCM 18204</strain>
    </source>
</reference>
<feature type="repeat" description="NHL" evidence="2">
    <location>
        <begin position="87"/>
        <end position="129"/>
    </location>
</feature>
<dbReference type="SUPFAM" id="SSF50956">
    <property type="entry name" value="Thermostable phytase (3-phytase)"/>
    <property type="match status" value="1"/>
</dbReference>
<accession>A0ABP9BF43</accession>
<protein>
    <submittedName>
        <fullName evidence="5">Phytase</fullName>
    </submittedName>
</protein>
<sequence>MRIASFGPLAALLIALPLSSCAAPRHGPAPPITPTVIAETYVSAQNPGEELDSLATWRHPDGTIWLIATAKSSHRLVVFDAASGTRLRDVGAKGSEPGQFRRPNGIAVHGDLLFVAERDNHRIQVLSLPTFRPLGSFGQPALRSPYGLWLNPLADGAIEVYVTDNFMDGERFDVVPPLTQLDQRVRRYRVRIAEDGAPRAEETGHFGDTGENNALRIVESIAGDAAHDRLLIADEYQPQSTLREYTLTGRATGRRLPDDTFAFEAEGVALWACRNDRGYWVSVDQLSPLTVFHFFDRRTLTRVGSFTGRTVAATDGIALHAAPSAAFPKGALFAVHDDTSVAAFDLGQVAAALKLDRNCL</sequence>
<evidence type="ECO:0000256" key="1">
    <source>
        <dbReference type="ARBA" id="ARBA00022737"/>
    </source>
</evidence>
<proteinExistence type="predicted"/>
<dbReference type="InterPro" id="IPR011042">
    <property type="entry name" value="6-blade_b-propeller_TolB-like"/>
</dbReference>